<keyword evidence="7 9" id="KW-1133">Transmembrane helix</keyword>
<dbReference type="SUPFAM" id="SSF55874">
    <property type="entry name" value="ATPase domain of HSP90 chaperone/DNA topoisomerase II/histidine kinase"/>
    <property type="match status" value="1"/>
</dbReference>
<dbReference type="EMBL" id="OW150024">
    <property type="protein sequence ID" value="CAH2030191.1"/>
    <property type="molecule type" value="Genomic_DNA"/>
</dbReference>
<evidence type="ECO:0000256" key="9">
    <source>
        <dbReference type="SAM" id="Phobius"/>
    </source>
</evidence>
<dbReference type="CDD" id="cd00082">
    <property type="entry name" value="HisKA"/>
    <property type="match status" value="1"/>
</dbReference>
<dbReference type="SUPFAM" id="SSF103190">
    <property type="entry name" value="Sensory domain-like"/>
    <property type="match status" value="1"/>
</dbReference>
<feature type="transmembrane region" description="Helical" evidence="9">
    <location>
        <begin position="301"/>
        <end position="324"/>
    </location>
</feature>
<keyword evidence="12" id="KW-1185">Reference proteome</keyword>
<comment type="catalytic activity">
    <reaction evidence="1">
        <text>ATP + protein L-histidine = ADP + protein N-phospho-L-histidine.</text>
        <dbReference type="EC" id="2.7.13.3"/>
    </reaction>
</comment>
<dbReference type="Pfam" id="PF02518">
    <property type="entry name" value="HATPase_c"/>
    <property type="match status" value="1"/>
</dbReference>
<evidence type="ECO:0000259" key="10">
    <source>
        <dbReference type="PROSITE" id="PS50109"/>
    </source>
</evidence>
<dbReference type="InterPro" id="IPR003661">
    <property type="entry name" value="HisK_dim/P_dom"/>
</dbReference>
<protein>
    <recommendedName>
        <fullName evidence="3">histidine kinase</fullName>
        <ecNumber evidence="3">2.7.13.3</ecNumber>
    </recommendedName>
</protein>
<dbReference type="InterPro" id="IPR036890">
    <property type="entry name" value="HATPase_C_sf"/>
</dbReference>
<keyword evidence="6 9" id="KW-0812">Transmembrane</keyword>
<evidence type="ECO:0000256" key="2">
    <source>
        <dbReference type="ARBA" id="ARBA00004651"/>
    </source>
</evidence>
<dbReference type="InterPro" id="IPR029150">
    <property type="entry name" value="dCache_3"/>
</dbReference>
<dbReference type="GO" id="GO:0004673">
    <property type="term" value="F:protein histidine kinase activity"/>
    <property type="evidence" value="ECO:0007669"/>
    <property type="project" value="UniProtKB-EC"/>
</dbReference>
<evidence type="ECO:0000313" key="12">
    <source>
        <dbReference type="Proteomes" id="UP001295463"/>
    </source>
</evidence>
<keyword evidence="8" id="KW-0175">Coiled coil</keyword>
<dbReference type="InterPro" id="IPR036097">
    <property type="entry name" value="HisK_dim/P_sf"/>
</dbReference>
<evidence type="ECO:0000256" key="7">
    <source>
        <dbReference type="ARBA" id="ARBA00022989"/>
    </source>
</evidence>
<dbReference type="InterPro" id="IPR003594">
    <property type="entry name" value="HATPase_dom"/>
</dbReference>
<dbReference type="PROSITE" id="PS50109">
    <property type="entry name" value="HIS_KIN"/>
    <property type="match status" value="1"/>
</dbReference>
<evidence type="ECO:0000256" key="5">
    <source>
        <dbReference type="ARBA" id="ARBA00022553"/>
    </source>
</evidence>
<keyword evidence="11" id="KW-0418">Kinase</keyword>
<organism evidence="11 12">
    <name type="scientific">Trichlorobacter ammonificans</name>
    <dbReference type="NCBI Taxonomy" id="2916410"/>
    <lineage>
        <taxon>Bacteria</taxon>
        <taxon>Pseudomonadati</taxon>
        <taxon>Thermodesulfobacteriota</taxon>
        <taxon>Desulfuromonadia</taxon>
        <taxon>Geobacterales</taxon>
        <taxon>Geobacteraceae</taxon>
        <taxon>Trichlorobacter</taxon>
    </lineage>
</organism>
<comment type="subcellular location">
    <subcellularLocation>
        <location evidence="2">Cell membrane</location>
        <topology evidence="2">Multi-pass membrane protein</topology>
    </subcellularLocation>
</comment>
<proteinExistence type="predicted"/>
<dbReference type="InterPro" id="IPR004358">
    <property type="entry name" value="Sig_transdc_His_kin-like_C"/>
</dbReference>
<evidence type="ECO:0000256" key="1">
    <source>
        <dbReference type="ARBA" id="ARBA00000085"/>
    </source>
</evidence>
<evidence type="ECO:0000256" key="3">
    <source>
        <dbReference type="ARBA" id="ARBA00012438"/>
    </source>
</evidence>
<dbReference type="Gene3D" id="3.30.565.10">
    <property type="entry name" value="Histidine kinase-like ATPase, C-terminal domain"/>
    <property type="match status" value="1"/>
</dbReference>
<reference evidence="11 12" key="1">
    <citation type="submission" date="2022-03" db="EMBL/GenBank/DDBJ databases">
        <authorList>
            <person name="Koch H."/>
        </authorList>
    </citation>
    <scope>NUCLEOTIDE SEQUENCE [LARGE SCALE GENOMIC DNA]</scope>
    <source>
        <strain evidence="11 12">G1</strain>
    </source>
</reference>
<dbReference type="PANTHER" id="PTHR43065">
    <property type="entry name" value="SENSOR HISTIDINE KINASE"/>
    <property type="match status" value="1"/>
</dbReference>
<keyword evidence="5" id="KW-0597">Phosphoprotein</keyword>
<feature type="transmembrane region" description="Helical" evidence="9">
    <location>
        <begin position="12"/>
        <end position="30"/>
    </location>
</feature>
<evidence type="ECO:0000256" key="4">
    <source>
        <dbReference type="ARBA" id="ARBA00022475"/>
    </source>
</evidence>
<keyword evidence="4" id="KW-1003">Cell membrane</keyword>
<dbReference type="Gene3D" id="1.10.287.130">
    <property type="match status" value="1"/>
</dbReference>
<feature type="coiled-coil region" evidence="8">
    <location>
        <begin position="335"/>
        <end position="390"/>
    </location>
</feature>
<dbReference type="SUPFAM" id="SSF47384">
    <property type="entry name" value="Homodimeric domain of signal transducing histidine kinase"/>
    <property type="match status" value="1"/>
</dbReference>
<evidence type="ECO:0000256" key="6">
    <source>
        <dbReference type="ARBA" id="ARBA00022692"/>
    </source>
</evidence>
<keyword evidence="11" id="KW-0808">Transferase</keyword>
<dbReference type="PANTHER" id="PTHR43065:SF50">
    <property type="entry name" value="HISTIDINE KINASE"/>
    <property type="match status" value="1"/>
</dbReference>
<accession>A0ABN8HBY5</accession>
<dbReference type="Proteomes" id="UP001295463">
    <property type="component" value="Chromosome"/>
</dbReference>
<feature type="domain" description="Histidine kinase" evidence="10">
    <location>
        <begin position="420"/>
        <end position="663"/>
    </location>
</feature>
<dbReference type="SMART" id="SM00387">
    <property type="entry name" value="HATPase_c"/>
    <property type="match status" value="1"/>
</dbReference>
<keyword evidence="9" id="KW-0472">Membrane</keyword>
<name>A0ABN8HBY5_9BACT</name>
<dbReference type="InterPro" id="IPR029151">
    <property type="entry name" value="Sensor-like_sf"/>
</dbReference>
<evidence type="ECO:0000313" key="11">
    <source>
        <dbReference type="EMBL" id="CAH2030191.1"/>
    </source>
</evidence>
<dbReference type="PRINTS" id="PR00344">
    <property type="entry name" value="BCTRLSENSOR"/>
</dbReference>
<evidence type="ECO:0000256" key="8">
    <source>
        <dbReference type="SAM" id="Coils"/>
    </source>
</evidence>
<sequence>MLKGNIRRRVLIPLTLTFLMLTMAFFYISYRIRMNEYVATLQNRYERVQNLLKNLIESRADTMSTAITFISDQKRFQRAMLGSDWEALRHHAIVTLEKALIHQEVSHVYFYDRNFTKIVRVYQPEKRAAGPARFIKQQAMQSGEPFSGLELGSGGTFSLRTIHPWKVDGQLIGYIELGQEIGAVLQELKTISEIDYVVSYDKRHLERDLWEAGMKKVGRHADWGLLADKVIADQSLSLPSGMAAKLFTEPAVHKKTGLRLDVNGRIYSARSFPLYDVTQQHVGDFVTLKDSTEESRAFRTFLAEVGLFSLLVSGGLFCFAYRVLGNVDRQLSENRQQLNEEFAKQARTNRQLESEIAERKSAEERLLELNEHLEQRVQERTSELNSLNAALEGAYKDLQAQQATIVQQDKMACIGQLAASVAHDINNPIGFVTGNLEVLRNYWAKMISFLEVQEEAFVASAPESLRTAIEEKRRKLKISHLVKEFDAVVAESLEGTERVKRIVLNLKGFSRLGEPEARSIDIHDCLESTLGIVWNELRYKADIRKNYGLVPKLYCYPQQLNQVFMNLLINASQAIEQWGEISITTWADDESLFVAIGDTGCGIAEEYRARVFEPFFTTKQVGVGTGLGLHIAHEIIQRHHGEIVVKNAVPAGTVFTIRLPLHGVELGVAHA</sequence>
<dbReference type="EC" id="2.7.13.3" evidence="3"/>
<dbReference type="InterPro" id="IPR005467">
    <property type="entry name" value="His_kinase_dom"/>
</dbReference>
<gene>
    <name evidence="11" type="ORF">GEAMG1_0369</name>
</gene>
<dbReference type="Pfam" id="PF14827">
    <property type="entry name" value="dCache_3"/>
    <property type="match status" value="1"/>
</dbReference>